<feature type="chain" id="PRO_5026920745" description="C-type lysozyme inhibitor domain-containing protein" evidence="1">
    <location>
        <begin position="19"/>
        <end position="110"/>
    </location>
</feature>
<comment type="caution">
    <text evidence="2">The sequence shown here is derived from an EMBL/GenBank/DDBJ whole genome shotgun (WGS) entry which is preliminary data.</text>
</comment>
<evidence type="ECO:0000313" key="3">
    <source>
        <dbReference type="Proteomes" id="UP000478064"/>
    </source>
</evidence>
<protein>
    <recommendedName>
        <fullName evidence="4">C-type lysozyme inhibitor domain-containing protein</fullName>
    </recommendedName>
</protein>
<dbReference type="EMBL" id="WIVU01000068">
    <property type="protein sequence ID" value="MQU08592.1"/>
    <property type="molecule type" value="Genomic_DNA"/>
</dbReference>
<feature type="signal peptide" evidence="1">
    <location>
        <begin position="1"/>
        <end position="18"/>
    </location>
</feature>
<name>A0A6L5HYY0_9PSED</name>
<keyword evidence="1" id="KW-0732">Signal</keyword>
<reference evidence="2 3" key="1">
    <citation type="submission" date="2019-10" db="EMBL/GenBank/DDBJ databases">
        <title>Evaluation of single-gene subtyping targets for Pseudomonas.</title>
        <authorList>
            <person name="Reichler S.J."/>
            <person name="Orsi R.H."/>
            <person name="Wiedmann M."/>
            <person name="Martin N.H."/>
            <person name="Murphy S.I."/>
        </authorList>
    </citation>
    <scope>NUCLEOTIDE SEQUENCE [LARGE SCALE GENOMIC DNA]</scope>
    <source>
        <strain evidence="2 3">FSL R10-1637</strain>
    </source>
</reference>
<evidence type="ECO:0000256" key="1">
    <source>
        <dbReference type="SAM" id="SignalP"/>
    </source>
</evidence>
<evidence type="ECO:0008006" key="4">
    <source>
        <dbReference type="Google" id="ProtNLM"/>
    </source>
</evidence>
<accession>A0A6L5HYY0</accession>
<evidence type="ECO:0000313" key="2">
    <source>
        <dbReference type="EMBL" id="MQU08592.1"/>
    </source>
</evidence>
<organism evidence="2 3">
    <name type="scientific">Pseudomonas helleri</name>
    <dbReference type="NCBI Taxonomy" id="1608996"/>
    <lineage>
        <taxon>Bacteria</taxon>
        <taxon>Pseudomonadati</taxon>
        <taxon>Pseudomonadota</taxon>
        <taxon>Gammaproteobacteria</taxon>
        <taxon>Pseudomonadales</taxon>
        <taxon>Pseudomonadaceae</taxon>
        <taxon>Pseudomonas</taxon>
    </lineage>
</organism>
<sequence length="110" mass="11931">MKKICIFTASLISFQALAFSQSEISGSWECMSPGQTYTMMIGNDGSFESHQGNGGNYVGSYSIEENFLRINAHNTSDQPSSLGNSYTVVRLGEGQMVLAADGQMISCNRQ</sequence>
<gene>
    <name evidence="2" type="ORF">GHO27_23305</name>
</gene>
<dbReference type="Proteomes" id="UP000478064">
    <property type="component" value="Unassembled WGS sequence"/>
</dbReference>
<proteinExistence type="predicted"/>
<dbReference type="AlphaFoldDB" id="A0A6L5HYY0"/>
<dbReference type="RefSeq" id="WP_153375396.1">
    <property type="nucleotide sequence ID" value="NZ_WIVU01000068.1"/>
</dbReference>